<accession>A0A1Y6IUN7</accession>
<comment type="similarity">
    <text evidence="1">Belongs to the low molecular weight phosphotyrosine protein phosphatase family.</text>
</comment>
<proteinExistence type="inferred from homology"/>
<evidence type="ECO:0000313" key="10">
    <source>
        <dbReference type="Proteomes" id="UP000196125"/>
    </source>
</evidence>
<dbReference type="AlphaFoldDB" id="A0A1Y6IUN7"/>
<keyword evidence="4" id="KW-0904">Protein phosphatase</keyword>
<feature type="domain" description="Phosphotyrosine protein phosphatase I" evidence="7">
    <location>
        <begin position="3"/>
        <end position="145"/>
    </location>
</feature>
<dbReference type="EMBL" id="JAWRCO010000001">
    <property type="protein sequence ID" value="MDW6003104.1"/>
    <property type="molecule type" value="Genomic_DNA"/>
</dbReference>
<dbReference type="OrthoDB" id="9784339at2"/>
<dbReference type="InterPro" id="IPR017867">
    <property type="entry name" value="Tyr_phospatase_low_mol_wt"/>
</dbReference>
<keyword evidence="11" id="KW-1185">Reference proteome</keyword>
<evidence type="ECO:0000256" key="2">
    <source>
        <dbReference type="ARBA" id="ARBA00013064"/>
    </source>
</evidence>
<evidence type="ECO:0000259" key="7">
    <source>
        <dbReference type="SMART" id="SM00226"/>
    </source>
</evidence>
<sequence>MFEKILIVCAGNICRSPYAEKRLQQLMPSCDISSAGLVTEKSALTDSPVSAEAQNIAGTLGIDLTGHRARQVTAVMLSSCDLILAMSQNQIDTLARMFPESRHKVMLFGHWIGVSHIEDPHQKSLTVFQQVYSVLDRAATAWADKIGKPSL</sequence>
<dbReference type="PANTHER" id="PTHR11717:SF31">
    <property type="entry name" value="LOW MOLECULAR WEIGHT PROTEIN-TYROSINE-PHOSPHATASE ETP-RELATED"/>
    <property type="match status" value="1"/>
</dbReference>
<evidence type="ECO:0000256" key="5">
    <source>
        <dbReference type="ARBA" id="ARBA00051722"/>
    </source>
</evidence>
<dbReference type="Proteomes" id="UP001283366">
    <property type="component" value="Unassembled WGS sequence"/>
</dbReference>
<dbReference type="PRINTS" id="PR00719">
    <property type="entry name" value="LMWPTPASE"/>
</dbReference>
<feature type="active site" description="Nucleophile" evidence="6">
    <location>
        <position position="9"/>
    </location>
</feature>
<evidence type="ECO:0000256" key="1">
    <source>
        <dbReference type="ARBA" id="ARBA00011063"/>
    </source>
</evidence>
<feature type="active site" description="Proton donor" evidence="6">
    <location>
        <position position="119"/>
    </location>
</feature>
<organism evidence="9 10">
    <name type="scientific">Vibrio mangrovi</name>
    <dbReference type="NCBI Taxonomy" id="474394"/>
    <lineage>
        <taxon>Bacteria</taxon>
        <taxon>Pseudomonadati</taxon>
        <taxon>Pseudomonadota</taxon>
        <taxon>Gammaproteobacteria</taxon>
        <taxon>Vibrionales</taxon>
        <taxon>Vibrionaceae</taxon>
        <taxon>Vibrio</taxon>
    </lineage>
</organism>
<dbReference type="GO" id="GO:0004725">
    <property type="term" value="F:protein tyrosine phosphatase activity"/>
    <property type="evidence" value="ECO:0007669"/>
    <property type="project" value="UniProtKB-EC"/>
</dbReference>
<dbReference type="InterPro" id="IPR036196">
    <property type="entry name" value="Ptyr_pPase_sf"/>
</dbReference>
<evidence type="ECO:0000313" key="8">
    <source>
        <dbReference type="EMBL" id="MDW6003104.1"/>
    </source>
</evidence>
<dbReference type="InterPro" id="IPR050438">
    <property type="entry name" value="LMW_PTPase"/>
</dbReference>
<dbReference type="PANTHER" id="PTHR11717">
    <property type="entry name" value="LOW MOLECULAR WEIGHT PROTEIN TYROSINE PHOSPHATASE"/>
    <property type="match status" value="1"/>
</dbReference>
<reference evidence="8 11" key="2">
    <citation type="submission" date="2023-11" db="EMBL/GenBank/DDBJ databases">
        <title>Plant-associative lifestyle of Vibrio porteresiae and its evolutionary dynamics.</title>
        <authorList>
            <person name="Rameshkumar N."/>
            <person name="Kirti K."/>
        </authorList>
    </citation>
    <scope>NUCLEOTIDE SEQUENCE [LARGE SCALE GENOMIC DNA]</scope>
    <source>
        <strain evidence="8 11">MSSRF38</strain>
    </source>
</reference>
<evidence type="ECO:0000313" key="11">
    <source>
        <dbReference type="Proteomes" id="UP001283366"/>
    </source>
</evidence>
<dbReference type="Gene3D" id="3.40.50.2300">
    <property type="match status" value="1"/>
</dbReference>
<comment type="catalytic activity">
    <reaction evidence="5">
        <text>O-phospho-L-tyrosyl-[protein] + H2O = L-tyrosyl-[protein] + phosphate</text>
        <dbReference type="Rhea" id="RHEA:10684"/>
        <dbReference type="Rhea" id="RHEA-COMP:10136"/>
        <dbReference type="Rhea" id="RHEA-COMP:20101"/>
        <dbReference type="ChEBI" id="CHEBI:15377"/>
        <dbReference type="ChEBI" id="CHEBI:43474"/>
        <dbReference type="ChEBI" id="CHEBI:46858"/>
        <dbReference type="ChEBI" id="CHEBI:61978"/>
        <dbReference type="EC" id="3.1.3.48"/>
    </reaction>
</comment>
<gene>
    <name evidence="9" type="primary">wzb</name>
    <name evidence="8" type="ORF">SBX37_09600</name>
    <name evidence="9" type="ORF">VIM7927_02632</name>
</gene>
<evidence type="ECO:0000256" key="4">
    <source>
        <dbReference type="ARBA" id="ARBA00022912"/>
    </source>
</evidence>
<dbReference type="InterPro" id="IPR023485">
    <property type="entry name" value="Ptyr_pPase"/>
</dbReference>
<dbReference type="Pfam" id="PF01451">
    <property type="entry name" value="LMWPc"/>
    <property type="match status" value="1"/>
</dbReference>
<evidence type="ECO:0000313" key="9">
    <source>
        <dbReference type="EMBL" id="SMS01346.1"/>
    </source>
</evidence>
<dbReference type="SUPFAM" id="SSF52788">
    <property type="entry name" value="Phosphotyrosine protein phosphatases I"/>
    <property type="match status" value="1"/>
</dbReference>
<evidence type="ECO:0000256" key="6">
    <source>
        <dbReference type="PIRSR" id="PIRSR617867-1"/>
    </source>
</evidence>
<feature type="active site" evidence="6">
    <location>
        <position position="15"/>
    </location>
</feature>
<evidence type="ECO:0000256" key="3">
    <source>
        <dbReference type="ARBA" id="ARBA00022801"/>
    </source>
</evidence>
<keyword evidence="3 9" id="KW-0378">Hydrolase</keyword>
<dbReference type="CDD" id="cd16343">
    <property type="entry name" value="LMWPTP"/>
    <property type="match status" value="1"/>
</dbReference>
<name>A0A1Y6IUN7_9VIBR</name>
<reference evidence="9 10" key="1">
    <citation type="submission" date="2017-05" db="EMBL/GenBank/DDBJ databases">
        <authorList>
            <person name="Song R."/>
            <person name="Chenine A.L."/>
            <person name="Ruprecht R.M."/>
        </authorList>
    </citation>
    <scope>NUCLEOTIDE SEQUENCE [LARGE SCALE GENOMIC DNA]</scope>
    <source>
        <strain evidence="9 10">CECT 7927</strain>
    </source>
</reference>
<dbReference type="SMART" id="SM00226">
    <property type="entry name" value="LMWPc"/>
    <property type="match status" value="1"/>
</dbReference>
<dbReference type="Proteomes" id="UP000196125">
    <property type="component" value="Unassembled WGS sequence"/>
</dbReference>
<dbReference type="EC" id="3.1.3.48" evidence="2"/>
<dbReference type="EMBL" id="FXXI01000004">
    <property type="protein sequence ID" value="SMS01346.1"/>
    <property type="molecule type" value="Genomic_DNA"/>
</dbReference>
<dbReference type="RefSeq" id="WP_087481377.1">
    <property type="nucleotide sequence ID" value="NZ_AP024883.1"/>
</dbReference>
<protein>
    <recommendedName>
        <fullName evidence="2">protein-tyrosine-phosphatase</fullName>
        <ecNumber evidence="2">3.1.3.48</ecNumber>
    </recommendedName>
</protein>